<feature type="transmembrane region" description="Helical" evidence="5">
    <location>
        <begin position="34"/>
        <end position="52"/>
    </location>
</feature>
<evidence type="ECO:0000313" key="7">
    <source>
        <dbReference type="EMBL" id="MBW4433653.1"/>
    </source>
</evidence>
<keyword evidence="2 5" id="KW-0812">Transmembrane</keyword>
<evidence type="ECO:0000256" key="2">
    <source>
        <dbReference type="ARBA" id="ARBA00022692"/>
    </source>
</evidence>
<evidence type="ECO:0000313" key="8">
    <source>
        <dbReference type="Proteomes" id="UP000813215"/>
    </source>
</evidence>
<feature type="transmembrane region" description="Helical" evidence="5">
    <location>
        <begin position="203"/>
        <end position="220"/>
    </location>
</feature>
<keyword evidence="7" id="KW-0436">Ligase</keyword>
<feature type="domain" description="O-antigen ligase-related" evidence="6">
    <location>
        <begin position="187"/>
        <end position="338"/>
    </location>
</feature>
<dbReference type="Pfam" id="PF04932">
    <property type="entry name" value="Wzy_C"/>
    <property type="match status" value="1"/>
</dbReference>
<dbReference type="GO" id="GO:0016020">
    <property type="term" value="C:membrane"/>
    <property type="evidence" value="ECO:0007669"/>
    <property type="project" value="UniProtKB-SubCell"/>
</dbReference>
<feature type="transmembrane region" description="Helical" evidence="5">
    <location>
        <begin position="64"/>
        <end position="81"/>
    </location>
</feature>
<feature type="transmembrane region" description="Helical" evidence="5">
    <location>
        <begin position="382"/>
        <end position="402"/>
    </location>
</feature>
<organism evidence="7 8">
    <name type="scientific">Pelatocladus maniniholoensis HA4357-MV3</name>
    <dbReference type="NCBI Taxonomy" id="1117104"/>
    <lineage>
        <taxon>Bacteria</taxon>
        <taxon>Bacillati</taxon>
        <taxon>Cyanobacteriota</taxon>
        <taxon>Cyanophyceae</taxon>
        <taxon>Nostocales</taxon>
        <taxon>Nostocaceae</taxon>
        <taxon>Pelatocladus</taxon>
    </lineage>
</organism>
<feature type="transmembrane region" description="Helical" evidence="5">
    <location>
        <begin position="158"/>
        <end position="175"/>
    </location>
</feature>
<gene>
    <name evidence="7" type="ORF">KME28_18515</name>
</gene>
<dbReference type="PANTHER" id="PTHR37422">
    <property type="entry name" value="TEICHURONIC ACID BIOSYNTHESIS PROTEIN TUAE"/>
    <property type="match status" value="1"/>
</dbReference>
<evidence type="ECO:0000256" key="5">
    <source>
        <dbReference type="SAM" id="Phobius"/>
    </source>
</evidence>
<dbReference type="InterPro" id="IPR051533">
    <property type="entry name" value="WaaL-like"/>
</dbReference>
<dbReference type="GO" id="GO:0016874">
    <property type="term" value="F:ligase activity"/>
    <property type="evidence" value="ECO:0007669"/>
    <property type="project" value="UniProtKB-KW"/>
</dbReference>
<reference evidence="7" key="2">
    <citation type="journal article" date="2022" name="Microbiol. Resour. Announc.">
        <title>Metagenome Sequencing to Explore Phylogenomics of Terrestrial Cyanobacteria.</title>
        <authorList>
            <person name="Ward R.D."/>
            <person name="Stajich J.E."/>
            <person name="Johansen J.R."/>
            <person name="Huntemann M."/>
            <person name="Clum A."/>
            <person name="Foster B."/>
            <person name="Foster B."/>
            <person name="Roux S."/>
            <person name="Palaniappan K."/>
            <person name="Varghese N."/>
            <person name="Mukherjee S."/>
            <person name="Reddy T.B.K."/>
            <person name="Daum C."/>
            <person name="Copeland A."/>
            <person name="Chen I.A."/>
            <person name="Ivanova N.N."/>
            <person name="Kyrpides N.C."/>
            <person name="Shapiro N."/>
            <person name="Eloe-Fadrosh E.A."/>
            <person name="Pietrasiak N."/>
        </authorList>
    </citation>
    <scope>NUCLEOTIDE SEQUENCE</scope>
    <source>
        <strain evidence="7">HA4357-MV3</strain>
    </source>
</reference>
<dbReference type="Proteomes" id="UP000813215">
    <property type="component" value="Unassembled WGS sequence"/>
</dbReference>
<dbReference type="EMBL" id="JAHHHW010000109">
    <property type="protein sequence ID" value="MBW4433653.1"/>
    <property type="molecule type" value="Genomic_DNA"/>
</dbReference>
<protein>
    <submittedName>
        <fullName evidence="7">O-antigen ligase family protein</fullName>
    </submittedName>
</protein>
<proteinExistence type="predicted"/>
<sequence>MTKISLIALRKKLEIITTIALLLLTEYFPFPSLILNLVSIIIYLFLFFVIFGRGKRFLYVVTRDISLLLLFSLAIASLFWSNNPEITASQLRFLFRSSLLGVYLAMQYSPREQMSLLSWTAGISIILSLGSIFLFPTFGTALVEGQLSWVGIYSHKQIFGRQLGLFALIFVVGYLDKRSNNLSVIIGFLVVLLLALNSNSKTAWLMIIFSLLIVFLYKINKQRRIRLLMFLFFSLLAIVTVFLVTANLKFIVVDLLGKNLEFNGRIPIWNLSIERGLEQPWLGYGYAGFWGSSVADYVIKNSWAATDEAFSRSATSFHAHNGYIDIFLQLGFIGLLIFSVNLFITLKRVIILFIYTRSIEYAWMMQFIALFCLLNFSDSCILLVNTFWVVYVSIAFSSAIEFKRKFSPPHRLTT</sequence>
<dbReference type="AlphaFoldDB" id="A0A9E3HA40"/>
<feature type="transmembrane region" description="Helical" evidence="5">
    <location>
        <begin position="227"/>
        <end position="252"/>
    </location>
</feature>
<comment type="caution">
    <text evidence="7">The sequence shown here is derived from an EMBL/GenBank/DDBJ whole genome shotgun (WGS) entry which is preliminary data.</text>
</comment>
<keyword evidence="3 5" id="KW-1133">Transmembrane helix</keyword>
<evidence type="ECO:0000259" key="6">
    <source>
        <dbReference type="Pfam" id="PF04932"/>
    </source>
</evidence>
<reference evidence="7" key="1">
    <citation type="submission" date="2021-05" db="EMBL/GenBank/DDBJ databases">
        <authorList>
            <person name="Pietrasiak N."/>
            <person name="Ward R."/>
            <person name="Stajich J.E."/>
            <person name="Kurbessoian T."/>
        </authorList>
    </citation>
    <scope>NUCLEOTIDE SEQUENCE</scope>
    <source>
        <strain evidence="7">HA4357-MV3</strain>
    </source>
</reference>
<evidence type="ECO:0000256" key="1">
    <source>
        <dbReference type="ARBA" id="ARBA00004141"/>
    </source>
</evidence>
<keyword evidence="4 5" id="KW-0472">Membrane</keyword>
<evidence type="ECO:0000256" key="4">
    <source>
        <dbReference type="ARBA" id="ARBA00023136"/>
    </source>
</evidence>
<feature type="transmembrane region" description="Helical" evidence="5">
    <location>
        <begin position="116"/>
        <end position="138"/>
    </location>
</feature>
<feature type="transmembrane region" description="Helical" evidence="5">
    <location>
        <begin position="358"/>
        <end position="376"/>
    </location>
</feature>
<accession>A0A9E3HA40</accession>
<feature type="transmembrane region" description="Helical" evidence="5">
    <location>
        <begin position="182"/>
        <end position="197"/>
    </location>
</feature>
<feature type="transmembrane region" description="Helical" evidence="5">
    <location>
        <begin position="326"/>
        <end position="346"/>
    </location>
</feature>
<dbReference type="PANTHER" id="PTHR37422:SF17">
    <property type="entry name" value="O-ANTIGEN LIGASE"/>
    <property type="match status" value="1"/>
</dbReference>
<dbReference type="InterPro" id="IPR007016">
    <property type="entry name" value="O-antigen_ligase-rel_domated"/>
</dbReference>
<name>A0A9E3HA40_9NOST</name>
<comment type="subcellular location">
    <subcellularLocation>
        <location evidence="1">Membrane</location>
        <topology evidence="1">Multi-pass membrane protein</topology>
    </subcellularLocation>
</comment>
<evidence type="ECO:0000256" key="3">
    <source>
        <dbReference type="ARBA" id="ARBA00022989"/>
    </source>
</evidence>